<evidence type="ECO:0008006" key="3">
    <source>
        <dbReference type="Google" id="ProtNLM"/>
    </source>
</evidence>
<dbReference type="RefSeq" id="WP_112888426.1">
    <property type="nucleotide sequence ID" value="NZ_CP030239.1"/>
</dbReference>
<organism evidence="1 2">
    <name type="scientific">Paracoccus mutanolyticus</name>
    <dbReference type="NCBI Taxonomy" id="1499308"/>
    <lineage>
        <taxon>Bacteria</taxon>
        <taxon>Pseudomonadati</taxon>
        <taxon>Pseudomonadota</taxon>
        <taxon>Alphaproteobacteria</taxon>
        <taxon>Rhodobacterales</taxon>
        <taxon>Paracoccaceae</taxon>
        <taxon>Paracoccus</taxon>
    </lineage>
</organism>
<dbReference type="Gene3D" id="3.30.465.10">
    <property type="match status" value="1"/>
</dbReference>
<dbReference type="EMBL" id="CP030239">
    <property type="protein sequence ID" value="AWX94006.1"/>
    <property type="molecule type" value="Genomic_DNA"/>
</dbReference>
<accession>A0ABN5M7U2</accession>
<keyword evidence="2" id="KW-1185">Reference proteome</keyword>
<name>A0ABN5M7U2_9RHOB</name>
<gene>
    <name evidence="1" type="ORF">DPM13_16435</name>
</gene>
<protein>
    <recommendedName>
        <fullName evidence="3">FAD linked oxidase N-terminal domain-containing protein</fullName>
    </recommendedName>
</protein>
<evidence type="ECO:0000313" key="1">
    <source>
        <dbReference type="EMBL" id="AWX94006.1"/>
    </source>
</evidence>
<evidence type="ECO:0000313" key="2">
    <source>
        <dbReference type="Proteomes" id="UP000249922"/>
    </source>
</evidence>
<dbReference type="SUPFAM" id="SSF56176">
    <property type="entry name" value="FAD-binding/transporter-associated domain-like"/>
    <property type="match status" value="1"/>
</dbReference>
<dbReference type="InterPro" id="IPR036318">
    <property type="entry name" value="FAD-bd_PCMH-like_sf"/>
</dbReference>
<proteinExistence type="predicted"/>
<dbReference type="InterPro" id="IPR016169">
    <property type="entry name" value="FAD-bd_PCMH_sub2"/>
</dbReference>
<sequence>MVIVSTLRLAQIHLILDGTQVVCHAGATLYGLEQALAPLGRDPHSVIGPQAAGWRAGVVRGQGLANFSGSVESEKFVGRLDQFWRDGDLVTLDANDSPPLQYSAISRCSRGR</sequence>
<reference evidence="1 2" key="1">
    <citation type="submission" date="2018-06" db="EMBL/GenBank/DDBJ databases">
        <title>Complete genome sequence of Paracoccus mutanolyticus strain RSP-02 isolated from cellulosic waste.</title>
        <authorList>
            <person name="Amrutha R.N."/>
            <person name="Shrivastav A."/>
            <person name="Buddana S.K."/>
            <person name="Deshpande U."/>
            <person name="Prakasham R.S."/>
        </authorList>
    </citation>
    <scope>NUCLEOTIDE SEQUENCE [LARGE SCALE GENOMIC DNA]</scope>
    <source>
        <strain evidence="1 2">RSP-02</strain>
    </source>
</reference>
<dbReference type="Proteomes" id="UP000249922">
    <property type="component" value="Chromosome"/>
</dbReference>